<evidence type="ECO:0008006" key="3">
    <source>
        <dbReference type="Google" id="ProtNLM"/>
    </source>
</evidence>
<dbReference type="InterPro" id="IPR012677">
    <property type="entry name" value="Nucleotide-bd_a/b_plait_sf"/>
</dbReference>
<dbReference type="Proteomes" id="UP000002852">
    <property type="component" value="Unassembled WGS sequence"/>
</dbReference>
<dbReference type="Pfam" id="PF23085">
    <property type="entry name" value="RRM_PARP14_3"/>
    <property type="match status" value="1"/>
</dbReference>
<protein>
    <recommendedName>
        <fullName evidence="3">RRM domain-containing protein</fullName>
    </recommendedName>
</protein>
<dbReference type="InParanoid" id="A0A3B5QVG6"/>
<keyword evidence="2" id="KW-1185">Reference proteome</keyword>
<dbReference type="AlphaFoldDB" id="A0A3B5QVG6"/>
<reference evidence="1" key="3">
    <citation type="submission" date="2025-08" db="UniProtKB">
        <authorList>
            <consortium name="Ensembl"/>
        </authorList>
    </citation>
    <scope>IDENTIFICATION</scope>
    <source>
        <strain evidence="1">JP 163 A</strain>
    </source>
</reference>
<dbReference type="Gene3D" id="3.30.70.330">
    <property type="match status" value="1"/>
</dbReference>
<organism evidence="1 2">
    <name type="scientific">Xiphophorus maculatus</name>
    <name type="common">Southern platyfish</name>
    <name type="synonym">Platypoecilus maculatus</name>
    <dbReference type="NCBI Taxonomy" id="8083"/>
    <lineage>
        <taxon>Eukaryota</taxon>
        <taxon>Metazoa</taxon>
        <taxon>Chordata</taxon>
        <taxon>Craniata</taxon>
        <taxon>Vertebrata</taxon>
        <taxon>Euteleostomi</taxon>
        <taxon>Actinopterygii</taxon>
        <taxon>Neopterygii</taxon>
        <taxon>Teleostei</taxon>
        <taxon>Neoteleostei</taxon>
        <taxon>Acanthomorphata</taxon>
        <taxon>Ovalentaria</taxon>
        <taxon>Atherinomorphae</taxon>
        <taxon>Cyprinodontiformes</taxon>
        <taxon>Poeciliidae</taxon>
        <taxon>Poeciliinae</taxon>
        <taxon>Xiphophorus</taxon>
    </lineage>
</organism>
<reference evidence="1" key="4">
    <citation type="submission" date="2025-09" db="UniProtKB">
        <authorList>
            <consortium name="Ensembl"/>
        </authorList>
    </citation>
    <scope>IDENTIFICATION</scope>
    <source>
        <strain evidence="1">JP 163 A</strain>
    </source>
</reference>
<dbReference type="Ensembl" id="ENSXMAT00000035016.1">
    <property type="protein sequence ID" value="ENSXMAP00000034290.1"/>
    <property type="gene ID" value="ENSXMAG00000020909.1"/>
</dbReference>
<evidence type="ECO:0000313" key="1">
    <source>
        <dbReference type="Ensembl" id="ENSXMAP00000034290.1"/>
    </source>
</evidence>
<reference evidence="2" key="2">
    <citation type="journal article" date="2013" name="Nat. Genet.">
        <title>The genome of the platyfish, Xiphophorus maculatus, provides insights into evolutionary adaptation and several complex traits.</title>
        <authorList>
            <person name="Schartl M."/>
            <person name="Walter R.B."/>
            <person name="Shen Y."/>
            <person name="Garcia T."/>
            <person name="Catchen J."/>
            <person name="Amores A."/>
            <person name="Braasch I."/>
            <person name="Chalopin D."/>
            <person name="Volff J.N."/>
            <person name="Lesch K.P."/>
            <person name="Bisazza A."/>
            <person name="Minx P."/>
            <person name="Hillier L."/>
            <person name="Wilson R.K."/>
            <person name="Fuerstenberg S."/>
            <person name="Boore J."/>
            <person name="Searle S."/>
            <person name="Postlethwait J.H."/>
            <person name="Warren W.C."/>
        </authorList>
    </citation>
    <scope>NUCLEOTIDE SEQUENCE [LARGE SCALE GENOMIC DNA]</scope>
    <source>
        <strain evidence="2">JP 163 A</strain>
    </source>
</reference>
<proteinExistence type="predicted"/>
<accession>A0A3B5QVG6</accession>
<dbReference type="OMA" id="YLCSEMM"/>
<name>A0A3B5QVG6_XIPMA</name>
<evidence type="ECO:0000313" key="2">
    <source>
        <dbReference type="Proteomes" id="UP000002852"/>
    </source>
</evidence>
<dbReference type="SUPFAM" id="SSF54928">
    <property type="entry name" value="RNA-binding domain, RBD"/>
    <property type="match status" value="1"/>
</dbReference>
<dbReference type="InterPro" id="IPR034464">
    <property type="entry name" value="PAR10_RRM1_2"/>
</dbReference>
<dbReference type="GO" id="GO:0003676">
    <property type="term" value="F:nucleic acid binding"/>
    <property type="evidence" value="ECO:0007669"/>
    <property type="project" value="InterPro"/>
</dbReference>
<dbReference type="CDD" id="cd12547">
    <property type="entry name" value="RRM1_2_PAR10"/>
    <property type="match status" value="1"/>
</dbReference>
<dbReference type="GeneTree" id="ENSGT00940000162035"/>
<sequence>MSGNKPEGRTVEVLELPENVDEELLSLYFENRRRSGGGPLESVEIKQNRAVLCFEDAEAAARVLSKRHHVVHNSELSVRKPPSKDQSRLLLRGVSPYTSTEMIELYVENMMDLNVTDYALIPSPEKDFILIHLSQPLSKGRMGVFLPLFRRRLEMMHTNN</sequence>
<dbReference type="InterPro" id="IPR035979">
    <property type="entry name" value="RBD_domain_sf"/>
</dbReference>
<reference evidence="2" key="1">
    <citation type="submission" date="2012-01" db="EMBL/GenBank/DDBJ databases">
        <authorList>
            <person name="Walter R."/>
            <person name="Schartl M."/>
            <person name="Warren W."/>
        </authorList>
    </citation>
    <scope>NUCLEOTIDE SEQUENCE [LARGE SCALE GENOMIC DNA]</scope>
    <source>
        <strain evidence="2">JP 163 A</strain>
    </source>
</reference>